<dbReference type="Gene3D" id="1.25.40.10">
    <property type="entry name" value="Tetratricopeptide repeat domain"/>
    <property type="match status" value="2"/>
</dbReference>
<keyword evidence="2" id="KW-0802">TPR repeat</keyword>
<dbReference type="SUPFAM" id="SSF48452">
    <property type="entry name" value="TPR-like"/>
    <property type="match status" value="1"/>
</dbReference>
<dbReference type="EMBL" id="LR134406">
    <property type="protein sequence ID" value="VEH71703.1"/>
    <property type="molecule type" value="Genomic_DNA"/>
</dbReference>
<evidence type="ECO:0000313" key="4">
    <source>
        <dbReference type="Proteomes" id="UP000273044"/>
    </source>
</evidence>
<gene>
    <name evidence="3" type="ORF">NCTC12967_03030</name>
</gene>
<dbReference type="InterPro" id="IPR011990">
    <property type="entry name" value="TPR-like_helical_dom_sf"/>
</dbReference>
<evidence type="ECO:0000256" key="2">
    <source>
        <dbReference type="ARBA" id="ARBA00022803"/>
    </source>
</evidence>
<name>A0A448N2N5_9ACTN</name>
<sequence>MPAPLDLKAVLEELERTAPGASRVLLLAAATPGRRVVWPWVEGLVPDLTDDARAAVRHLLEVRGLVRDGADPPGATGTLGQEVAEAAAPLLTDEDATIDRYVIDRAEQVAEDQAGFPEPWEVDALLGVLSRPLGSNPGLVTQIPQFLRSVALAAPEDTRLRTILLDACVKLAGTGTRAEAEANARLADALHTTDPPTALTHYRRALEITRDLAGQHPDDPQLKRDTSVALNDISRMLRDTDPTQALAHYRESLEITEFLAEHYRDDSGRIRLDLCIALRNVAEMLTPIDPEQALALYRRSLDVNTELTDAWPHNLSLRHGLASSLNDIATLLSGTDPEQALGYYQRALGILRELAAAQPGNLQAAHDLAAALSNVTILLEHTDPEQALSLSKECLGLRRAAVAAHPGNIRAARDLAIALVQLGGITALSDPVRAAEHYLEALAIQQSIAEALPGSLRALWDLGTTSARLGELISPEHPEHRAMWRRAATSFRDALAIQPGHPGLARLSHLSARSYADCDPVDRDDWLAHAAALAQRFGFEE</sequence>
<dbReference type="RefSeq" id="WP_061788091.1">
    <property type="nucleotide sequence ID" value="NZ_CAURRE010000045.1"/>
</dbReference>
<accession>A0A448N2N5</accession>
<proteinExistence type="predicted"/>
<evidence type="ECO:0000256" key="1">
    <source>
        <dbReference type="ARBA" id="ARBA00022737"/>
    </source>
</evidence>
<dbReference type="GeneID" id="64408429"/>
<dbReference type="PANTHER" id="PTHR45641:SF19">
    <property type="entry name" value="NEPHROCYSTIN-3"/>
    <property type="match status" value="1"/>
</dbReference>
<protein>
    <submittedName>
        <fullName evidence="3">Tetratricopeptide repeat</fullName>
    </submittedName>
</protein>
<dbReference type="Proteomes" id="UP000273044">
    <property type="component" value="Chromosome"/>
</dbReference>
<evidence type="ECO:0000313" key="3">
    <source>
        <dbReference type="EMBL" id="VEH71703.1"/>
    </source>
</evidence>
<keyword evidence="4" id="KW-1185">Reference proteome</keyword>
<keyword evidence="1" id="KW-0677">Repeat</keyword>
<dbReference type="PANTHER" id="PTHR45641">
    <property type="entry name" value="TETRATRICOPEPTIDE REPEAT PROTEIN (AFU_ORTHOLOGUE AFUA_6G03870)"/>
    <property type="match status" value="1"/>
</dbReference>
<dbReference type="AlphaFoldDB" id="A0A448N2N5"/>
<reference evidence="3 4" key="1">
    <citation type="submission" date="2018-12" db="EMBL/GenBank/DDBJ databases">
        <authorList>
            <consortium name="Pathogen Informatics"/>
        </authorList>
    </citation>
    <scope>NUCLEOTIDE SEQUENCE [LARGE SCALE GENOMIC DNA]</scope>
    <source>
        <strain evidence="3 4">NCTC12967</strain>
    </source>
</reference>
<organism evidence="3 4">
    <name type="scientific">Arachnia propionica</name>
    <dbReference type="NCBI Taxonomy" id="1750"/>
    <lineage>
        <taxon>Bacteria</taxon>
        <taxon>Bacillati</taxon>
        <taxon>Actinomycetota</taxon>
        <taxon>Actinomycetes</taxon>
        <taxon>Propionibacteriales</taxon>
        <taxon>Propionibacteriaceae</taxon>
        <taxon>Arachnia</taxon>
    </lineage>
</organism>